<dbReference type="EMBL" id="JACEFO010002284">
    <property type="protein sequence ID" value="KAF8668161.1"/>
    <property type="molecule type" value="Genomic_DNA"/>
</dbReference>
<keyword evidence="1" id="KW-0732">Signal</keyword>
<feature type="chain" id="PRO_5032523452" evidence="1">
    <location>
        <begin position="21"/>
        <end position="56"/>
    </location>
</feature>
<evidence type="ECO:0000313" key="2">
    <source>
        <dbReference type="EMBL" id="KAF8668161.1"/>
    </source>
</evidence>
<gene>
    <name evidence="2" type="ORF">HU200_052453</name>
</gene>
<keyword evidence="3" id="KW-1185">Reference proteome</keyword>
<comment type="caution">
    <text evidence="2">The sequence shown here is derived from an EMBL/GenBank/DDBJ whole genome shotgun (WGS) entry which is preliminary data.</text>
</comment>
<proteinExistence type="predicted"/>
<evidence type="ECO:0000256" key="1">
    <source>
        <dbReference type="SAM" id="SignalP"/>
    </source>
</evidence>
<accession>A0A835E5Y9</accession>
<feature type="signal peptide" evidence="1">
    <location>
        <begin position="1"/>
        <end position="20"/>
    </location>
</feature>
<evidence type="ECO:0000313" key="3">
    <source>
        <dbReference type="Proteomes" id="UP000636709"/>
    </source>
</evidence>
<reference evidence="2" key="1">
    <citation type="submission" date="2020-07" db="EMBL/GenBank/DDBJ databases">
        <title>Genome sequence and genetic diversity analysis of an under-domesticated orphan crop, white fonio (Digitaria exilis).</title>
        <authorList>
            <person name="Bennetzen J.L."/>
            <person name="Chen S."/>
            <person name="Ma X."/>
            <person name="Wang X."/>
            <person name="Yssel A.E.J."/>
            <person name="Chaluvadi S.R."/>
            <person name="Johnson M."/>
            <person name="Gangashetty P."/>
            <person name="Hamidou F."/>
            <person name="Sanogo M.D."/>
            <person name="Zwaenepoel A."/>
            <person name="Wallace J."/>
            <person name="Van De Peer Y."/>
            <person name="Van Deynze A."/>
        </authorList>
    </citation>
    <scope>NUCLEOTIDE SEQUENCE</scope>
    <source>
        <tissue evidence="2">Leaves</tissue>
    </source>
</reference>
<protein>
    <submittedName>
        <fullName evidence="2">Uncharacterized protein</fullName>
    </submittedName>
</protein>
<dbReference type="Proteomes" id="UP000636709">
    <property type="component" value="Unassembled WGS sequence"/>
</dbReference>
<organism evidence="2 3">
    <name type="scientific">Digitaria exilis</name>
    <dbReference type="NCBI Taxonomy" id="1010633"/>
    <lineage>
        <taxon>Eukaryota</taxon>
        <taxon>Viridiplantae</taxon>
        <taxon>Streptophyta</taxon>
        <taxon>Embryophyta</taxon>
        <taxon>Tracheophyta</taxon>
        <taxon>Spermatophyta</taxon>
        <taxon>Magnoliopsida</taxon>
        <taxon>Liliopsida</taxon>
        <taxon>Poales</taxon>
        <taxon>Poaceae</taxon>
        <taxon>PACMAD clade</taxon>
        <taxon>Panicoideae</taxon>
        <taxon>Panicodae</taxon>
        <taxon>Paniceae</taxon>
        <taxon>Anthephorinae</taxon>
        <taxon>Digitaria</taxon>
    </lineage>
</organism>
<dbReference type="AlphaFoldDB" id="A0A835E5Y9"/>
<name>A0A835E5Y9_9POAL</name>
<sequence length="56" mass="6451">MTTLLLAFVMLSSNSPSCQISIWQWCFRPPCVRLTGKEQQCTDEICPHVCYVKGYH</sequence>